<name>A0A0P9ADT6_9CLOT</name>
<evidence type="ECO:0000313" key="5">
    <source>
        <dbReference type="Proteomes" id="UP000050326"/>
    </source>
</evidence>
<dbReference type="PROSITE" id="PS51257">
    <property type="entry name" value="PROKAR_LIPOPROTEIN"/>
    <property type="match status" value="1"/>
</dbReference>
<dbReference type="InterPro" id="IPR002491">
    <property type="entry name" value="ABC_transptr_periplasmic_BD"/>
</dbReference>
<proteinExistence type="inferred from homology"/>
<dbReference type="OrthoDB" id="9787830at2"/>
<dbReference type="STRING" id="36849.OXPF_28110"/>
<evidence type="ECO:0000256" key="1">
    <source>
        <dbReference type="ARBA" id="ARBA00008814"/>
    </source>
</evidence>
<dbReference type="PANTHER" id="PTHR30535:SF34">
    <property type="entry name" value="MOLYBDATE-BINDING PROTEIN MOLA"/>
    <property type="match status" value="1"/>
</dbReference>
<keyword evidence="2" id="KW-0732">Signal</keyword>
<organism evidence="4 5">
    <name type="scientific">Oxobacter pfennigii</name>
    <dbReference type="NCBI Taxonomy" id="36849"/>
    <lineage>
        <taxon>Bacteria</taxon>
        <taxon>Bacillati</taxon>
        <taxon>Bacillota</taxon>
        <taxon>Clostridia</taxon>
        <taxon>Eubacteriales</taxon>
        <taxon>Clostridiaceae</taxon>
        <taxon>Oxobacter</taxon>
    </lineage>
</organism>
<protein>
    <submittedName>
        <fullName evidence="4">Urocanate reductase</fullName>
        <ecNumber evidence="4">1.3.99.33</ecNumber>
    </submittedName>
</protein>
<dbReference type="PROSITE" id="PS50983">
    <property type="entry name" value="FE_B12_PBP"/>
    <property type="match status" value="1"/>
</dbReference>
<dbReference type="EC" id="1.3.99.33" evidence="4"/>
<accession>A0A0P9ADT6</accession>
<evidence type="ECO:0000256" key="2">
    <source>
        <dbReference type="SAM" id="SignalP"/>
    </source>
</evidence>
<dbReference type="GO" id="GO:0016020">
    <property type="term" value="C:membrane"/>
    <property type="evidence" value="ECO:0007669"/>
    <property type="project" value="InterPro"/>
</dbReference>
<dbReference type="SUPFAM" id="SSF53807">
    <property type="entry name" value="Helical backbone' metal receptor"/>
    <property type="match status" value="1"/>
</dbReference>
<feature type="domain" description="Fe/B12 periplasmic-binding" evidence="3">
    <location>
        <begin position="182"/>
        <end position="483"/>
    </location>
</feature>
<comment type="similarity">
    <text evidence="1">Belongs to the bacterial solute-binding protein 8 family.</text>
</comment>
<keyword evidence="5" id="KW-1185">Reference proteome</keyword>
<dbReference type="Pfam" id="PF01497">
    <property type="entry name" value="Peripla_BP_2"/>
    <property type="match status" value="1"/>
</dbReference>
<feature type="chain" id="PRO_5038878881" evidence="2">
    <location>
        <begin position="23"/>
        <end position="512"/>
    </location>
</feature>
<dbReference type="Gene3D" id="3.90.1010.20">
    <property type="match status" value="1"/>
</dbReference>
<dbReference type="InterPro" id="IPR050902">
    <property type="entry name" value="ABC_Transporter_SBP"/>
</dbReference>
<sequence length="512" mass="55728">MKKRFMTSMAAFFIMVSMIAAGCSQPAATNTANPTEAASRAGSYTGKAEGYHGELAVTTEINREGRIVNITIGENTETKGIGTVAIEKMPKLIIESQSLNVDIVSGATLTSNGIINAVANSLKAAGEDPSKYAYTAPQEKNEELPTVAINKNAIPEKQKTTGSITVTDAKGRNVTIDLPISSYAISTMDVIDYIIPLKGKDAFNMLVASGQDGGGGIQKYAKLYESTVGNYMEHLGQISDHNAPFDLEMILSMDPDVIIVNSAMSAHKYALEIEEQLTAAGIDIVLIDVPGKKMDKSVQQTMKILGQIFQEEEKAQEVAAFIDKQYELIASKNLSERRDKPTVYYEKSGYSEVYGSTSSSASGWGTSIAIAGGENIADALLKDTAASGGGSNTLDPEYVIKADPDYIILSGVNDGWLDILKEKEECEFDIVKRTGWNDLTAVKNGNLYEFAHATNRSIFAFYPCLKMAKIFYPQEFAEVDPDQTLNEFFDRFMLLDSDITTWFMSLDDSTSH</sequence>
<dbReference type="Proteomes" id="UP000050326">
    <property type="component" value="Unassembled WGS sequence"/>
</dbReference>
<dbReference type="InterPro" id="IPR007329">
    <property type="entry name" value="FMN-bd"/>
</dbReference>
<comment type="caution">
    <text evidence="4">The sequence shown here is derived from an EMBL/GenBank/DDBJ whole genome shotgun (WGS) entry which is preliminary data.</text>
</comment>
<evidence type="ECO:0000313" key="4">
    <source>
        <dbReference type="EMBL" id="KPU43370.1"/>
    </source>
</evidence>
<evidence type="ECO:0000259" key="3">
    <source>
        <dbReference type="PROSITE" id="PS50983"/>
    </source>
</evidence>
<dbReference type="SMART" id="SM00900">
    <property type="entry name" value="FMN_bind"/>
    <property type="match status" value="1"/>
</dbReference>
<dbReference type="Pfam" id="PF04205">
    <property type="entry name" value="FMN_bind"/>
    <property type="match status" value="1"/>
</dbReference>
<reference evidence="4 5" key="1">
    <citation type="submission" date="2015-09" db="EMBL/GenBank/DDBJ databases">
        <title>Genome sequence of Oxobacter pfennigii DSM 3222.</title>
        <authorList>
            <person name="Poehlein A."/>
            <person name="Bengelsdorf F.R."/>
            <person name="Schiel-Bengelsdorf B."/>
            <person name="Duerre P."/>
            <person name="Daniel R."/>
        </authorList>
    </citation>
    <scope>NUCLEOTIDE SEQUENCE [LARGE SCALE GENOMIC DNA]</scope>
    <source>
        <strain evidence="4 5">DSM 3222</strain>
    </source>
</reference>
<dbReference type="PATRIC" id="fig|36849.3.peg.2973"/>
<dbReference type="PANTHER" id="PTHR30535">
    <property type="entry name" value="VITAMIN B12-BINDING PROTEIN"/>
    <property type="match status" value="1"/>
</dbReference>
<dbReference type="GO" id="GO:0016491">
    <property type="term" value="F:oxidoreductase activity"/>
    <property type="evidence" value="ECO:0007669"/>
    <property type="project" value="UniProtKB-KW"/>
</dbReference>
<dbReference type="EMBL" id="LKET01000039">
    <property type="protein sequence ID" value="KPU43370.1"/>
    <property type="molecule type" value="Genomic_DNA"/>
</dbReference>
<keyword evidence="4" id="KW-0560">Oxidoreductase</keyword>
<dbReference type="Gene3D" id="3.40.50.1980">
    <property type="entry name" value="Nitrogenase molybdenum iron protein domain"/>
    <property type="match status" value="2"/>
</dbReference>
<dbReference type="AlphaFoldDB" id="A0A0P9ADT6"/>
<dbReference type="RefSeq" id="WP_054875820.1">
    <property type="nucleotide sequence ID" value="NZ_LKET01000039.1"/>
</dbReference>
<gene>
    <name evidence="4" type="primary">urdA_6</name>
    <name evidence="4" type="ORF">OXPF_28110</name>
</gene>
<dbReference type="GO" id="GO:0010181">
    <property type="term" value="F:FMN binding"/>
    <property type="evidence" value="ECO:0007669"/>
    <property type="project" value="InterPro"/>
</dbReference>
<feature type="signal peptide" evidence="2">
    <location>
        <begin position="1"/>
        <end position="22"/>
    </location>
</feature>